<evidence type="ECO:0000256" key="6">
    <source>
        <dbReference type="ARBA" id="ARBA00023237"/>
    </source>
</evidence>
<protein>
    <submittedName>
        <fullName evidence="9">FimB/Mfa2 family fimbrial subunit</fullName>
    </submittedName>
</protein>
<dbReference type="PROSITE" id="PS51257">
    <property type="entry name" value="PROKAR_LIPOPROTEIN"/>
    <property type="match status" value="1"/>
</dbReference>
<keyword evidence="3 8" id="KW-0732">Signal</keyword>
<accession>A0A9D2KA41</accession>
<gene>
    <name evidence="9" type="ORF">IAC04_03575</name>
</gene>
<evidence type="ECO:0000256" key="8">
    <source>
        <dbReference type="SAM" id="SignalP"/>
    </source>
</evidence>
<dbReference type="AlphaFoldDB" id="A0A9D2KA41"/>
<evidence type="ECO:0000313" key="10">
    <source>
        <dbReference type="Proteomes" id="UP000824115"/>
    </source>
</evidence>
<dbReference type="Proteomes" id="UP000824115">
    <property type="component" value="Unassembled WGS sequence"/>
</dbReference>
<evidence type="ECO:0000256" key="7">
    <source>
        <dbReference type="ARBA" id="ARBA00023288"/>
    </source>
</evidence>
<keyword evidence="5" id="KW-0564">Palmitate</keyword>
<dbReference type="GO" id="GO:0009279">
    <property type="term" value="C:cell outer membrane"/>
    <property type="evidence" value="ECO:0007669"/>
    <property type="project" value="UniProtKB-SubCell"/>
</dbReference>
<dbReference type="Pfam" id="PF08842">
    <property type="entry name" value="Mfa2"/>
    <property type="match status" value="1"/>
</dbReference>
<keyword evidence="7" id="KW-0449">Lipoprotein</keyword>
<evidence type="ECO:0000256" key="5">
    <source>
        <dbReference type="ARBA" id="ARBA00023139"/>
    </source>
</evidence>
<comment type="caution">
    <text evidence="9">The sequence shown here is derived from an EMBL/GenBank/DDBJ whole genome shotgun (WGS) entry which is preliminary data.</text>
</comment>
<reference evidence="9" key="1">
    <citation type="journal article" date="2021" name="PeerJ">
        <title>Extensive microbial diversity within the chicken gut microbiome revealed by metagenomics and culture.</title>
        <authorList>
            <person name="Gilroy R."/>
            <person name="Ravi A."/>
            <person name="Getino M."/>
            <person name="Pursley I."/>
            <person name="Horton D.L."/>
            <person name="Alikhan N.F."/>
            <person name="Baker D."/>
            <person name="Gharbi K."/>
            <person name="Hall N."/>
            <person name="Watson M."/>
            <person name="Adriaenssens E.M."/>
            <person name="Foster-Nyarko E."/>
            <person name="Jarju S."/>
            <person name="Secka A."/>
            <person name="Antonio M."/>
            <person name="Oren A."/>
            <person name="Chaudhuri R.R."/>
            <person name="La Ragione R."/>
            <person name="Hildebrand F."/>
            <person name="Pallen M.J."/>
        </authorList>
    </citation>
    <scope>NUCLEOTIDE SEQUENCE</scope>
    <source>
        <strain evidence="9">Gambia16-554</strain>
    </source>
</reference>
<evidence type="ECO:0000256" key="3">
    <source>
        <dbReference type="ARBA" id="ARBA00022729"/>
    </source>
</evidence>
<evidence type="ECO:0000256" key="1">
    <source>
        <dbReference type="ARBA" id="ARBA00004442"/>
    </source>
</evidence>
<comment type="subcellular location">
    <subcellularLocation>
        <location evidence="1">Cell outer membrane</location>
    </subcellularLocation>
</comment>
<dbReference type="EMBL" id="DXAW01000069">
    <property type="protein sequence ID" value="HIZ85551.1"/>
    <property type="molecule type" value="Genomic_DNA"/>
</dbReference>
<feature type="signal peptide" evidence="8">
    <location>
        <begin position="1"/>
        <end position="28"/>
    </location>
</feature>
<feature type="chain" id="PRO_5039293650" evidence="8">
    <location>
        <begin position="29"/>
        <end position="342"/>
    </location>
</feature>
<dbReference type="InterPro" id="IPR014941">
    <property type="entry name" value="FimB/Mfa2/Mfa3"/>
</dbReference>
<keyword evidence="6" id="KW-0998">Cell outer membrane</keyword>
<name>A0A9D2KA41_9BACT</name>
<organism evidence="9 10">
    <name type="scientific">Candidatus Coprenecus stercoravium</name>
    <dbReference type="NCBI Taxonomy" id="2840735"/>
    <lineage>
        <taxon>Bacteria</taxon>
        <taxon>Pseudomonadati</taxon>
        <taxon>Bacteroidota</taxon>
        <taxon>Bacteroidia</taxon>
        <taxon>Bacteroidales</taxon>
        <taxon>Rikenellaceae</taxon>
        <taxon>Rikenellaceae incertae sedis</taxon>
        <taxon>Candidatus Coprenecus</taxon>
    </lineage>
</organism>
<proteinExistence type="inferred from homology"/>
<keyword evidence="4" id="KW-0472">Membrane</keyword>
<sequence>MKKTAVHIISCILVCLSAALLISCQKQVSEVQTGTVSLSIGLSGSLDVEDGPWTKAYVDASQYEGIKTLRLIVISGTPDQEDRDILYNQKVEGFENVSSYQTTIPDLPLGQMSFYAIANEESIGMTYDDKTILDNLIDGPENAGRRKLLFKDENRQYFPCTGRHIVDNGLPMSGYTTVNITGDQNIKIELFRSVVKLALVVENKTKSSVTLEKVSFGEFFADRYYMFRETTLDVPDSALYDGKEYYYPDIEEIQPGGRTETLALYFYPTFPSDVSTSYSPFTLGLETTEVDYGQVLFAPNTNSFVRNTQINLRAQITTTVGIVLDFTVKPWDPYDVDVPSFK</sequence>
<evidence type="ECO:0000313" key="9">
    <source>
        <dbReference type="EMBL" id="HIZ85551.1"/>
    </source>
</evidence>
<evidence type="ECO:0000256" key="2">
    <source>
        <dbReference type="ARBA" id="ARBA00007248"/>
    </source>
</evidence>
<evidence type="ECO:0000256" key="4">
    <source>
        <dbReference type="ARBA" id="ARBA00023136"/>
    </source>
</evidence>
<comment type="similarity">
    <text evidence="2">Belongs to the bacteroidetes fimbrillin superfamily. FimB/Mfa2 family.</text>
</comment>
<reference evidence="9" key="2">
    <citation type="submission" date="2021-04" db="EMBL/GenBank/DDBJ databases">
        <authorList>
            <person name="Gilroy R."/>
        </authorList>
    </citation>
    <scope>NUCLEOTIDE SEQUENCE</scope>
    <source>
        <strain evidence="9">Gambia16-554</strain>
    </source>
</reference>